<dbReference type="RefSeq" id="WP_168048901.1">
    <property type="nucleotide sequence ID" value="NZ_JAATJM010000002.1"/>
</dbReference>
<feature type="chain" id="PRO_5030837740" evidence="1">
    <location>
        <begin position="22"/>
        <end position="307"/>
    </location>
</feature>
<keyword evidence="1" id="KW-0732">Signal</keyword>
<dbReference type="AlphaFoldDB" id="A0A7X6BNW1"/>
<sequence>MIRRLGLTVALTLAGAGSAWAQTPPAGVPPQDPPTTTVEDVIVSGETLEERASTFVDEVAQPVRQRGLARWSEPACFGVVNFQGDAARQIADQLVARADELGLPAGELDCEPNVFIIGAVDAPAVARAWVERSPEVFRPRYSGGAAGRHVLDDFTTSDAAVRWWHLSVPIDYDIVTQEIQPAVRMPGRAAPIINVYSKSQQASRVRDDLQKVMVLVDVEKLGTVTTEQLCDYLLMVAYAQIDPEGETAAYDTILNLFEDPSVPGLTTWDRSYLTSLYDYDPTRRAGVGAQGDRLADEIRRTEATAAE</sequence>
<evidence type="ECO:0000256" key="1">
    <source>
        <dbReference type="SAM" id="SignalP"/>
    </source>
</evidence>
<accession>A0A7X6BNW1</accession>
<evidence type="ECO:0000313" key="2">
    <source>
        <dbReference type="EMBL" id="NJC42593.1"/>
    </source>
</evidence>
<evidence type="ECO:0000313" key="3">
    <source>
        <dbReference type="Proteomes" id="UP000587415"/>
    </source>
</evidence>
<feature type="signal peptide" evidence="1">
    <location>
        <begin position="1"/>
        <end position="21"/>
    </location>
</feature>
<organism evidence="2 3">
    <name type="scientific">Brevundimonas alba</name>
    <dbReference type="NCBI Taxonomy" id="74314"/>
    <lineage>
        <taxon>Bacteria</taxon>
        <taxon>Pseudomonadati</taxon>
        <taxon>Pseudomonadota</taxon>
        <taxon>Alphaproteobacteria</taxon>
        <taxon>Caulobacterales</taxon>
        <taxon>Caulobacteraceae</taxon>
        <taxon>Brevundimonas</taxon>
    </lineage>
</organism>
<proteinExistence type="predicted"/>
<name>A0A7X6BNW1_9CAUL</name>
<reference evidence="2 3" key="1">
    <citation type="submission" date="2020-03" db="EMBL/GenBank/DDBJ databases">
        <title>Genomic Encyclopedia of Type Strains, Phase IV (KMG-IV): sequencing the most valuable type-strain genomes for metagenomic binning, comparative biology and taxonomic classification.</title>
        <authorList>
            <person name="Goeker M."/>
        </authorList>
    </citation>
    <scope>NUCLEOTIDE SEQUENCE [LARGE SCALE GENOMIC DNA]</scope>
    <source>
        <strain evidence="2 3">DSM 4736</strain>
    </source>
</reference>
<gene>
    <name evidence="2" type="ORF">GGQ87_002888</name>
</gene>
<protein>
    <submittedName>
        <fullName evidence="2">Uncharacterized protein</fullName>
    </submittedName>
</protein>
<dbReference type="Proteomes" id="UP000587415">
    <property type="component" value="Unassembled WGS sequence"/>
</dbReference>
<comment type="caution">
    <text evidence="2">The sequence shown here is derived from an EMBL/GenBank/DDBJ whole genome shotgun (WGS) entry which is preliminary data.</text>
</comment>
<keyword evidence="3" id="KW-1185">Reference proteome</keyword>
<dbReference type="EMBL" id="JAATJM010000002">
    <property type="protein sequence ID" value="NJC42593.1"/>
    <property type="molecule type" value="Genomic_DNA"/>
</dbReference>